<dbReference type="AlphaFoldDB" id="A0A840DZP1"/>
<dbReference type="RefSeq" id="WP_183184775.1">
    <property type="nucleotide sequence ID" value="NZ_BMNP01000034.1"/>
</dbReference>
<protein>
    <submittedName>
        <fullName evidence="1">Uncharacterized protein</fullName>
    </submittedName>
</protein>
<keyword evidence="2" id="KW-1185">Reference proteome</keyword>
<organism evidence="1 2">
    <name type="scientific">Anoxybacteroides voinovskiense</name>
    <dbReference type="NCBI Taxonomy" id="230470"/>
    <lineage>
        <taxon>Bacteria</taxon>
        <taxon>Bacillati</taxon>
        <taxon>Bacillota</taxon>
        <taxon>Bacilli</taxon>
        <taxon>Bacillales</taxon>
        <taxon>Anoxybacillaceae</taxon>
        <taxon>Anoxybacteroides</taxon>
    </lineage>
</organism>
<evidence type="ECO:0000313" key="2">
    <source>
        <dbReference type="Proteomes" id="UP000559598"/>
    </source>
</evidence>
<proteinExistence type="predicted"/>
<comment type="caution">
    <text evidence="1">The sequence shown here is derived from an EMBL/GenBank/DDBJ whole genome shotgun (WGS) entry which is preliminary data.</text>
</comment>
<gene>
    <name evidence="1" type="ORF">GGR02_002223</name>
</gene>
<sequence length="194" mass="21714">MTAVVMKDIHRLSIPHHTVLNYTNNFAFLNKSFMSRFPYELSSCPIRSAGTRSIFASKDDGITYSLCLTREKDYAVLSRCANLDTLSATQSIDDVLRTLPSLSDNLSFIVDGNPIYLYLLPQHFFTQHGISFDVRQVIELTNEYSVAEAHRHGSGLSSKRGGLAFLSAGFHESENRPNSAKRILDQPNLIKGEI</sequence>
<accession>A0A840DZP1</accession>
<dbReference type="EMBL" id="JACIDE010000015">
    <property type="protein sequence ID" value="MBB4074456.1"/>
    <property type="molecule type" value="Genomic_DNA"/>
</dbReference>
<name>A0A840DZP1_9BACL</name>
<evidence type="ECO:0000313" key="1">
    <source>
        <dbReference type="EMBL" id="MBB4074456.1"/>
    </source>
</evidence>
<dbReference type="Proteomes" id="UP000559598">
    <property type="component" value="Unassembled WGS sequence"/>
</dbReference>
<reference evidence="1 2" key="1">
    <citation type="submission" date="2020-08" db="EMBL/GenBank/DDBJ databases">
        <title>Genomic Encyclopedia of Type Strains, Phase IV (KMG-IV): sequencing the most valuable type-strain genomes for metagenomic binning, comparative biology and taxonomic classification.</title>
        <authorList>
            <person name="Goeker M."/>
        </authorList>
    </citation>
    <scope>NUCLEOTIDE SEQUENCE [LARGE SCALE GENOMIC DNA]</scope>
    <source>
        <strain evidence="1 2">DSM 17075</strain>
    </source>
</reference>